<feature type="domain" description="TF-B3" evidence="8">
    <location>
        <begin position="10"/>
        <end position="116"/>
    </location>
</feature>
<name>A0A811SBL3_9POAL</name>
<evidence type="ECO:0000256" key="7">
    <source>
        <dbReference type="SAM" id="MobiDB-lite"/>
    </source>
</evidence>
<dbReference type="GO" id="GO:0003677">
    <property type="term" value="F:DNA binding"/>
    <property type="evidence" value="ECO:0007669"/>
    <property type="project" value="UniProtKB-KW"/>
</dbReference>
<evidence type="ECO:0000256" key="6">
    <source>
        <dbReference type="ARBA" id="ARBA00023242"/>
    </source>
</evidence>
<keyword evidence="5" id="KW-0804">Transcription</keyword>
<dbReference type="PANTHER" id="PTHR31674:SF62">
    <property type="entry name" value="B3 DOMAIN-CONTAINING PROTEIN REM14-RELATED"/>
    <property type="match status" value="1"/>
</dbReference>
<accession>A0A811SBL3</accession>
<proteinExistence type="predicted"/>
<dbReference type="PANTHER" id="PTHR31674">
    <property type="entry name" value="B3 DOMAIN-CONTAINING PROTEIN REM-LIKE 3-RELATED"/>
    <property type="match status" value="1"/>
</dbReference>
<keyword evidence="10" id="KW-1185">Reference proteome</keyword>
<dbReference type="Gene3D" id="2.40.330.10">
    <property type="entry name" value="DNA-binding pseudobarrel domain"/>
    <property type="match status" value="1"/>
</dbReference>
<feature type="region of interest" description="Disordered" evidence="7">
    <location>
        <begin position="213"/>
        <end position="232"/>
    </location>
</feature>
<gene>
    <name evidence="9" type="ORF">NCGR_LOCUS63069</name>
</gene>
<dbReference type="InterPro" id="IPR003340">
    <property type="entry name" value="B3_DNA-bd"/>
</dbReference>
<evidence type="ECO:0000313" key="10">
    <source>
        <dbReference type="Proteomes" id="UP000604825"/>
    </source>
</evidence>
<dbReference type="InterPro" id="IPR015300">
    <property type="entry name" value="DNA-bd_pseudobarrel_sf"/>
</dbReference>
<dbReference type="Pfam" id="PF02362">
    <property type="entry name" value="B3"/>
    <property type="match status" value="1"/>
</dbReference>
<protein>
    <recommendedName>
        <fullName evidence="8">TF-B3 domain-containing protein</fullName>
    </recommendedName>
</protein>
<dbReference type="SMART" id="SM01019">
    <property type="entry name" value="B3"/>
    <property type="match status" value="1"/>
</dbReference>
<evidence type="ECO:0000256" key="5">
    <source>
        <dbReference type="ARBA" id="ARBA00023163"/>
    </source>
</evidence>
<comment type="subcellular location">
    <subcellularLocation>
        <location evidence="1">Nucleus</location>
    </subcellularLocation>
</comment>
<dbReference type="InterPro" id="IPR039218">
    <property type="entry name" value="REM_fam"/>
</dbReference>
<evidence type="ECO:0000256" key="3">
    <source>
        <dbReference type="ARBA" id="ARBA00023015"/>
    </source>
</evidence>
<comment type="caution">
    <text evidence="9">The sequence shown here is derived from an EMBL/GenBank/DDBJ whole genome shotgun (WGS) entry which is preliminary data.</text>
</comment>
<dbReference type="Proteomes" id="UP000604825">
    <property type="component" value="Unassembled WGS sequence"/>
</dbReference>
<keyword evidence="6" id="KW-0539">Nucleus</keyword>
<dbReference type="SUPFAM" id="SSF101936">
    <property type="entry name" value="DNA-binding pseudobarrel domain"/>
    <property type="match status" value="2"/>
</dbReference>
<dbReference type="AlphaFoldDB" id="A0A811SBL3"/>
<dbReference type="PROSITE" id="PS50863">
    <property type="entry name" value="B3"/>
    <property type="match status" value="1"/>
</dbReference>
<dbReference type="EMBL" id="CAJGYO010000019">
    <property type="protein sequence ID" value="CAD6338971.1"/>
    <property type="molecule type" value="Genomic_DNA"/>
</dbReference>
<evidence type="ECO:0000256" key="4">
    <source>
        <dbReference type="ARBA" id="ARBA00023125"/>
    </source>
</evidence>
<reference evidence="9" key="1">
    <citation type="submission" date="2020-10" db="EMBL/GenBank/DDBJ databases">
        <authorList>
            <person name="Han B."/>
            <person name="Lu T."/>
            <person name="Zhao Q."/>
            <person name="Huang X."/>
            <person name="Zhao Y."/>
        </authorList>
    </citation>
    <scope>NUCLEOTIDE SEQUENCE</scope>
</reference>
<keyword evidence="4" id="KW-0238">DNA-binding</keyword>
<evidence type="ECO:0000259" key="8">
    <source>
        <dbReference type="PROSITE" id="PS50863"/>
    </source>
</evidence>
<evidence type="ECO:0000313" key="9">
    <source>
        <dbReference type="EMBL" id="CAD6338971.1"/>
    </source>
</evidence>
<dbReference type="OrthoDB" id="683934at2759"/>
<keyword evidence="3" id="KW-0805">Transcription regulation</keyword>
<organism evidence="9 10">
    <name type="scientific">Miscanthus lutarioriparius</name>
    <dbReference type="NCBI Taxonomy" id="422564"/>
    <lineage>
        <taxon>Eukaryota</taxon>
        <taxon>Viridiplantae</taxon>
        <taxon>Streptophyta</taxon>
        <taxon>Embryophyta</taxon>
        <taxon>Tracheophyta</taxon>
        <taxon>Spermatophyta</taxon>
        <taxon>Magnoliopsida</taxon>
        <taxon>Liliopsida</taxon>
        <taxon>Poales</taxon>
        <taxon>Poaceae</taxon>
        <taxon>PACMAD clade</taxon>
        <taxon>Panicoideae</taxon>
        <taxon>Andropogonodae</taxon>
        <taxon>Andropogoneae</taxon>
        <taxon>Saccharinae</taxon>
        <taxon>Miscanthus</taxon>
    </lineage>
</organism>
<evidence type="ECO:0000256" key="1">
    <source>
        <dbReference type="ARBA" id="ARBA00004123"/>
    </source>
</evidence>
<keyword evidence="2" id="KW-0677">Repeat</keyword>
<dbReference type="CDD" id="cd10017">
    <property type="entry name" value="B3_DNA"/>
    <property type="match status" value="1"/>
</dbReference>
<evidence type="ECO:0000256" key="2">
    <source>
        <dbReference type="ARBA" id="ARBA00022737"/>
    </source>
</evidence>
<dbReference type="GO" id="GO:0005634">
    <property type="term" value="C:nucleus"/>
    <property type="evidence" value="ECO:0007669"/>
    <property type="project" value="UniProtKB-SubCell"/>
</dbReference>
<sequence length="290" mass="31535">MSSSVHRARRKYTAALLSPSPLHHLLVPGQFAAQLGGEEGMAMGDGRAVVVLLVSPLGKVWRAELRRAGGAGGGSSWQLGGAWAEFAAAHGIGAGWSVVFRLERPGVATVRAFDAAGCLARFCTPHAGKNRPRFMRVLHTEDLEKMKIPDKFVQEHLTGSCSSTQKAMVFSPLGKFWHVELDRERVLEGVWSSSCDMTDDLIVIGPSTVPQQGDKELGVSPVKKKKKTRNESTRVDVYHGKPNLSPISAKKAVSHKKLVCTMPCHSLTKRVTGFDLTRLFVSTYDSCNCV</sequence>